<evidence type="ECO:0000259" key="1">
    <source>
        <dbReference type="Pfam" id="PF08241"/>
    </source>
</evidence>
<feature type="domain" description="Methyltransferase type 11" evidence="1">
    <location>
        <begin position="41"/>
        <end position="137"/>
    </location>
</feature>
<protein>
    <submittedName>
        <fullName evidence="2">Class I SAM-dependent methyltransferase</fullName>
    </submittedName>
</protein>
<evidence type="ECO:0000313" key="3">
    <source>
        <dbReference type="Proteomes" id="UP000702544"/>
    </source>
</evidence>
<dbReference type="Proteomes" id="UP000702544">
    <property type="component" value="Unassembled WGS sequence"/>
</dbReference>
<dbReference type="AlphaFoldDB" id="A0AAE4Z8L7"/>
<dbReference type="PANTHER" id="PTHR42912">
    <property type="entry name" value="METHYLTRANSFERASE"/>
    <property type="match status" value="1"/>
</dbReference>
<sequence length="200" mass="22804">MRLNLLETALMNNPLRAVLQRRIEAHRLLELGGGLGEGRALEIGCGRGVGVEIILDTFGAASVDAFDLDPRMIARARQRIHDRGGRARLWVGDATALPLPSERYDAVFDFGILHHVEDWRRAILEVRRVLRPGGRFYGEEVYSHIVTHPLWRRLLHHPQKDRFDHDQLSRALSDAGLRVVGSREVRGWFGWIVAERSVNR</sequence>
<dbReference type="EMBL" id="JAACAK010000047">
    <property type="protein sequence ID" value="NIR74667.1"/>
    <property type="molecule type" value="Genomic_DNA"/>
</dbReference>
<dbReference type="CDD" id="cd02440">
    <property type="entry name" value="AdoMet_MTases"/>
    <property type="match status" value="1"/>
</dbReference>
<name>A0AAE4Z8L7_9BACT</name>
<dbReference type="InterPro" id="IPR029063">
    <property type="entry name" value="SAM-dependent_MTases_sf"/>
</dbReference>
<dbReference type="PANTHER" id="PTHR42912:SF93">
    <property type="entry name" value="N6-ADENOSINE-METHYLTRANSFERASE TMT1A"/>
    <property type="match status" value="1"/>
</dbReference>
<dbReference type="SUPFAM" id="SSF53335">
    <property type="entry name" value="S-adenosyl-L-methionine-dependent methyltransferases"/>
    <property type="match status" value="1"/>
</dbReference>
<proteinExistence type="predicted"/>
<accession>A0AAE4Z8L7</accession>
<reference evidence="2 3" key="1">
    <citation type="submission" date="2020-01" db="EMBL/GenBank/DDBJ databases">
        <title>Genomes assembled from Gulf of Kutch pelagic sediment metagenomes.</title>
        <authorList>
            <person name="Chandrashekar M."/>
            <person name="Mahajan M.S."/>
            <person name="Dave K.J."/>
            <person name="Vatsa P."/>
            <person name="Nathani N.M."/>
        </authorList>
    </citation>
    <scope>NUCLEOTIDE SEQUENCE [LARGE SCALE GENOMIC DNA]</scope>
    <source>
        <strain evidence="2">KS3-K002</strain>
    </source>
</reference>
<dbReference type="InterPro" id="IPR013216">
    <property type="entry name" value="Methyltransf_11"/>
</dbReference>
<gene>
    <name evidence="2" type="ORF">GWO12_06090</name>
</gene>
<dbReference type="Gene3D" id="3.40.50.150">
    <property type="entry name" value="Vaccinia Virus protein VP39"/>
    <property type="match status" value="1"/>
</dbReference>
<keyword evidence="2" id="KW-0808">Transferase</keyword>
<dbReference type="GO" id="GO:0032259">
    <property type="term" value="P:methylation"/>
    <property type="evidence" value="ECO:0007669"/>
    <property type="project" value="UniProtKB-KW"/>
</dbReference>
<dbReference type="Pfam" id="PF08241">
    <property type="entry name" value="Methyltransf_11"/>
    <property type="match status" value="1"/>
</dbReference>
<evidence type="ECO:0000313" key="2">
    <source>
        <dbReference type="EMBL" id="NIR74667.1"/>
    </source>
</evidence>
<keyword evidence="2" id="KW-0489">Methyltransferase</keyword>
<comment type="caution">
    <text evidence="2">The sequence shown here is derived from an EMBL/GenBank/DDBJ whole genome shotgun (WGS) entry which is preliminary data.</text>
</comment>
<dbReference type="GO" id="GO:0008757">
    <property type="term" value="F:S-adenosylmethionine-dependent methyltransferase activity"/>
    <property type="evidence" value="ECO:0007669"/>
    <property type="project" value="InterPro"/>
</dbReference>
<organism evidence="2 3">
    <name type="scientific">Candidatus Kutchimonas denitrificans</name>
    <dbReference type="NCBI Taxonomy" id="3056748"/>
    <lineage>
        <taxon>Bacteria</taxon>
        <taxon>Pseudomonadati</taxon>
        <taxon>Gemmatimonadota</taxon>
        <taxon>Gemmatimonadia</taxon>
        <taxon>Candidatus Palauibacterales</taxon>
        <taxon>Candidatus Palauibacteraceae</taxon>
        <taxon>Candidatus Kutchimonas</taxon>
    </lineage>
</organism>
<dbReference type="InterPro" id="IPR050508">
    <property type="entry name" value="Methyltransf_Superfamily"/>
</dbReference>